<dbReference type="SUPFAM" id="SSF51735">
    <property type="entry name" value="NAD(P)-binding Rossmann-fold domains"/>
    <property type="match status" value="1"/>
</dbReference>
<comment type="caution">
    <text evidence="2">The sequence shown here is derived from an EMBL/GenBank/DDBJ whole genome shotgun (WGS) entry which is preliminary data.</text>
</comment>
<keyword evidence="3" id="KW-1185">Reference proteome</keyword>
<organism evidence="2 3">
    <name type="scientific">Altericroceibacterium spongiae</name>
    <dbReference type="NCBI Taxonomy" id="2320269"/>
    <lineage>
        <taxon>Bacteria</taxon>
        <taxon>Pseudomonadati</taxon>
        <taxon>Pseudomonadota</taxon>
        <taxon>Alphaproteobacteria</taxon>
        <taxon>Sphingomonadales</taxon>
        <taxon>Erythrobacteraceae</taxon>
        <taxon>Altericroceibacterium</taxon>
    </lineage>
</organism>
<dbReference type="EMBL" id="RAPF01000004">
    <property type="protein sequence ID" value="RKF21222.1"/>
    <property type="molecule type" value="Genomic_DNA"/>
</dbReference>
<dbReference type="InterPro" id="IPR001509">
    <property type="entry name" value="Epimerase_deHydtase"/>
</dbReference>
<dbReference type="OrthoDB" id="9814124at2"/>
<protein>
    <submittedName>
        <fullName evidence="2">NAD(P)-dependent oxidoreductase</fullName>
    </submittedName>
</protein>
<dbReference type="InterPro" id="IPR051783">
    <property type="entry name" value="NAD(P)-dependent_oxidoreduct"/>
</dbReference>
<evidence type="ECO:0000313" key="3">
    <source>
        <dbReference type="Proteomes" id="UP000284395"/>
    </source>
</evidence>
<dbReference type="Proteomes" id="UP000284395">
    <property type="component" value="Unassembled WGS sequence"/>
</dbReference>
<dbReference type="InterPro" id="IPR036291">
    <property type="entry name" value="NAD(P)-bd_dom_sf"/>
</dbReference>
<feature type="domain" description="NAD-dependent epimerase/dehydratase" evidence="1">
    <location>
        <begin position="3"/>
        <end position="191"/>
    </location>
</feature>
<evidence type="ECO:0000259" key="1">
    <source>
        <dbReference type="Pfam" id="PF01370"/>
    </source>
</evidence>
<dbReference type="PANTHER" id="PTHR48079:SF6">
    <property type="entry name" value="NAD(P)-BINDING DOMAIN-CONTAINING PROTEIN-RELATED"/>
    <property type="match status" value="1"/>
</dbReference>
<reference evidence="2 3" key="1">
    <citation type="submission" date="2018-09" db="EMBL/GenBank/DDBJ databases">
        <title>Altererythrobacter spongiae sp. nov., isolated from a marine sponge.</title>
        <authorList>
            <person name="Zhuang L."/>
            <person name="Luo L."/>
        </authorList>
    </citation>
    <scope>NUCLEOTIDE SEQUENCE [LARGE SCALE GENOMIC DNA]</scope>
    <source>
        <strain evidence="2 3">HN-Y73</strain>
    </source>
</reference>
<dbReference type="PANTHER" id="PTHR48079">
    <property type="entry name" value="PROTEIN YEEZ"/>
    <property type="match status" value="1"/>
</dbReference>
<sequence length="304" mass="33143">MTIAVTGATGFVGQTLLEEAARQNIPIRALTRKAQPPRVGVEWVTGDLADRRALKRLMRNAEAVIHVAGVVNAPDRMGFQKGNVNGTLQVVEAAVAAGVPRLVFVSSLSAREPDLSEYGASKRHAERIVAASGMDWTIVRPPAIYGPRDKEIFELFRAARWGIVPMPPADGRASIIHVADLARLLLALLPVRNDTGQAVLEPDDGQEGGWAHGELARLIGRAVGRKTIWVPHLSQTTLEWVAKLDGFFRGTGAKLTADRVRYMCYPDWVCAPDKAPPAGLWTPSVDSETGMAETAEWYRKEGWL</sequence>
<dbReference type="RefSeq" id="WP_120324720.1">
    <property type="nucleotide sequence ID" value="NZ_RAPF01000004.1"/>
</dbReference>
<evidence type="ECO:0000313" key="2">
    <source>
        <dbReference type="EMBL" id="RKF21222.1"/>
    </source>
</evidence>
<dbReference type="Pfam" id="PF01370">
    <property type="entry name" value="Epimerase"/>
    <property type="match status" value="1"/>
</dbReference>
<dbReference type="Gene3D" id="3.40.50.720">
    <property type="entry name" value="NAD(P)-binding Rossmann-like Domain"/>
    <property type="match status" value="1"/>
</dbReference>
<dbReference type="GO" id="GO:0005737">
    <property type="term" value="C:cytoplasm"/>
    <property type="evidence" value="ECO:0007669"/>
    <property type="project" value="TreeGrafter"/>
</dbReference>
<dbReference type="AlphaFoldDB" id="A0A420EKH4"/>
<proteinExistence type="predicted"/>
<dbReference type="GO" id="GO:0004029">
    <property type="term" value="F:aldehyde dehydrogenase (NAD+) activity"/>
    <property type="evidence" value="ECO:0007669"/>
    <property type="project" value="TreeGrafter"/>
</dbReference>
<accession>A0A420EKH4</accession>
<name>A0A420EKH4_9SPHN</name>
<gene>
    <name evidence="2" type="ORF">D6851_09970</name>
</gene>